<keyword evidence="7 16" id="KW-0547">Nucleotide-binding</keyword>
<evidence type="ECO:0000256" key="10">
    <source>
        <dbReference type="ARBA" id="ARBA00022842"/>
    </source>
</evidence>
<dbReference type="NCBIfam" id="TIGR01494">
    <property type="entry name" value="ATPase_P-type"/>
    <property type="match status" value="2"/>
</dbReference>
<feature type="transmembrane region" description="Helical" evidence="16">
    <location>
        <begin position="673"/>
        <end position="694"/>
    </location>
</feature>
<keyword evidence="13 16" id="KW-0406">Ion transport</keyword>
<feature type="transmembrane region" description="Helical" evidence="16">
    <location>
        <begin position="586"/>
        <end position="608"/>
    </location>
</feature>
<reference evidence="18 19" key="1">
    <citation type="journal article" date="2021" name="Commun. Biol.">
        <title>The genome of Shorea leprosula (Dipterocarpaceae) highlights the ecological relevance of drought in aseasonal tropical rainforests.</title>
        <authorList>
            <person name="Ng K.K.S."/>
            <person name="Kobayashi M.J."/>
            <person name="Fawcett J.A."/>
            <person name="Hatakeyama M."/>
            <person name="Paape T."/>
            <person name="Ng C.H."/>
            <person name="Ang C.C."/>
            <person name="Tnah L.H."/>
            <person name="Lee C.T."/>
            <person name="Nishiyama T."/>
            <person name="Sese J."/>
            <person name="O'Brien M.J."/>
            <person name="Copetti D."/>
            <person name="Mohd Noor M.I."/>
            <person name="Ong R.C."/>
            <person name="Putra M."/>
            <person name="Sireger I.Z."/>
            <person name="Indrioko S."/>
            <person name="Kosugi Y."/>
            <person name="Izuno A."/>
            <person name="Isagi Y."/>
            <person name="Lee S.L."/>
            <person name="Shimizu K.K."/>
        </authorList>
    </citation>
    <scope>NUCLEOTIDE SEQUENCE [LARGE SCALE GENOMIC DNA]</scope>
    <source>
        <strain evidence="18">214</strain>
    </source>
</reference>
<evidence type="ECO:0000256" key="3">
    <source>
        <dbReference type="ARBA" id="ARBA00022448"/>
    </source>
</evidence>
<keyword evidence="10 16" id="KW-0460">Magnesium</keyword>
<dbReference type="SFLD" id="SFLDS00003">
    <property type="entry name" value="Haloacid_Dehalogenase"/>
    <property type="match status" value="1"/>
</dbReference>
<dbReference type="GO" id="GO:0016887">
    <property type="term" value="F:ATP hydrolysis activity"/>
    <property type="evidence" value="ECO:0007669"/>
    <property type="project" value="InterPro"/>
</dbReference>
<evidence type="ECO:0000256" key="2">
    <source>
        <dbReference type="ARBA" id="ARBA00008804"/>
    </source>
</evidence>
<evidence type="ECO:0000256" key="8">
    <source>
        <dbReference type="ARBA" id="ARBA00022781"/>
    </source>
</evidence>
<evidence type="ECO:0000256" key="7">
    <source>
        <dbReference type="ARBA" id="ARBA00022741"/>
    </source>
</evidence>
<feature type="transmembrane region" description="Helical" evidence="16">
    <location>
        <begin position="521"/>
        <end position="543"/>
    </location>
</feature>
<dbReference type="GO" id="GO:0005524">
    <property type="term" value="F:ATP binding"/>
    <property type="evidence" value="ECO:0007669"/>
    <property type="project" value="UniProtKB-UniRule"/>
</dbReference>
<dbReference type="SUPFAM" id="SSF81665">
    <property type="entry name" value="Calcium ATPase, transmembrane domain M"/>
    <property type="match status" value="1"/>
</dbReference>
<dbReference type="InterPro" id="IPR001757">
    <property type="entry name" value="P_typ_ATPase"/>
</dbReference>
<dbReference type="InterPro" id="IPR059000">
    <property type="entry name" value="ATPase_P-type_domA"/>
</dbReference>
<dbReference type="InterPro" id="IPR018303">
    <property type="entry name" value="ATPase_P-typ_P_site"/>
</dbReference>
<dbReference type="SFLD" id="SFLDF00027">
    <property type="entry name" value="p-type_atpase"/>
    <property type="match status" value="1"/>
</dbReference>
<evidence type="ECO:0000256" key="6">
    <source>
        <dbReference type="ARBA" id="ARBA00022723"/>
    </source>
</evidence>
<evidence type="ECO:0000313" key="18">
    <source>
        <dbReference type="EMBL" id="GKV12764.1"/>
    </source>
</evidence>
<evidence type="ECO:0000313" key="19">
    <source>
        <dbReference type="Proteomes" id="UP001054252"/>
    </source>
</evidence>
<evidence type="ECO:0000256" key="1">
    <source>
        <dbReference type="ARBA" id="ARBA00004141"/>
    </source>
</evidence>
<dbReference type="SFLD" id="SFLDG00002">
    <property type="entry name" value="C1.7:_P-type_atpase_like"/>
    <property type="match status" value="1"/>
</dbReference>
<comment type="catalytic activity">
    <reaction evidence="15 16">
        <text>ATP + H2O + H(+)(in) = ADP + phosphate + 2 H(+)(out)</text>
        <dbReference type="Rhea" id="RHEA:20852"/>
        <dbReference type="ChEBI" id="CHEBI:15377"/>
        <dbReference type="ChEBI" id="CHEBI:15378"/>
        <dbReference type="ChEBI" id="CHEBI:30616"/>
        <dbReference type="ChEBI" id="CHEBI:43474"/>
        <dbReference type="ChEBI" id="CHEBI:456216"/>
        <dbReference type="EC" id="7.1.2.1"/>
    </reaction>
</comment>
<dbReference type="AlphaFoldDB" id="A0AAV5JMX4"/>
<keyword evidence="4" id="KW-0597">Phosphoprotein</keyword>
<dbReference type="Gene3D" id="2.70.150.10">
    <property type="entry name" value="Calcium-transporting ATPase, cytoplasmic transduction domain A"/>
    <property type="match status" value="1"/>
</dbReference>
<dbReference type="FunFam" id="2.70.150.10:FF:000004">
    <property type="entry name" value="Plasma membrane ATPase"/>
    <property type="match status" value="1"/>
</dbReference>
<evidence type="ECO:0000256" key="9">
    <source>
        <dbReference type="ARBA" id="ARBA00022840"/>
    </source>
</evidence>
<comment type="caution">
    <text evidence="16">Lacks conserved residue(s) required for the propagation of feature annotation.</text>
</comment>
<proteinExistence type="inferred from homology"/>
<dbReference type="InterPro" id="IPR023298">
    <property type="entry name" value="ATPase_P-typ_TM_dom_sf"/>
</dbReference>
<dbReference type="CDD" id="cd02076">
    <property type="entry name" value="P-type_ATPase_H"/>
    <property type="match status" value="1"/>
</dbReference>
<dbReference type="Gene3D" id="1.20.1110.10">
    <property type="entry name" value="Calcium-transporting ATPase, transmembrane domain"/>
    <property type="match status" value="1"/>
</dbReference>
<dbReference type="SUPFAM" id="SSF81653">
    <property type="entry name" value="Calcium ATPase, transduction domain A"/>
    <property type="match status" value="1"/>
</dbReference>
<keyword evidence="5 16" id="KW-0812">Transmembrane</keyword>
<dbReference type="GO" id="GO:0046872">
    <property type="term" value="F:metal ion binding"/>
    <property type="evidence" value="ECO:0007669"/>
    <property type="project" value="UniProtKB-KW"/>
</dbReference>
<sequence length="760" mass="82969">MACLALKAKVLHNGKWREEDASVLVPGDIISIKLGDIVPADARLLEGDPLKIDQSALTGESLPVTKNPGDGVYSGSTCKQGEIEAVVIATGVHTFFGKAAHLVENTTHVGHFQKVLTAIGNFCICSIAVGIVIEIIVIYGIQKRGYRVGIDNLLVLLIGGIPIAMPTVLSVTMAIGSHCLSQQGAITKRMTAIEEMAGMDVLCSDKTGTLTLNKLTVDKNMIEVLAKGCDKDMVVLMAATASRLENQDAIDAAIVSMLADPKEARAGIKEIHFLPFNPTDKRTALTYIDGVGKMHRVSKGAPEQILNLAHNKLDIEQKVHSIIDKFAERGLRSLGVAHQEVPANDKDSPGGPWEFVGLLPLFDPPRHDSAETIRRALDLGVGVKMITGDQLAIAKETGRRLGMGTSMYPSSSLLGQNKDDAFSALPMDELIEQADGFAGVFPEHKYEIVRRLQARKHICGMTGDGVNDAPALKKADIGIAVADSTDAARSASDIVLTEPGLSVIISTVLTSRAIFQRMKNYTIYAVSITIRIVLGFMLLTVFWKFDFPPFMVLVIAILNDGTIMTISKDRVKPSPLPDSWKFSEIFATGIVLGGYLALMTVLFFWAAYETSFFPKHFHVRDFNQNHFNMTDDKVSSKLKEQLASAVYLQISTISQALIFVTRSRGWSLTERPGLLLVAAFVIAQLIATVISAVADWKFAGIRSIGWGWTGVIWLFNIITYMLLDPIKFAVRYALSGRAWNLVVNQRTAFTNKRDFGREAR</sequence>
<evidence type="ECO:0000259" key="17">
    <source>
        <dbReference type="Pfam" id="PF00122"/>
    </source>
</evidence>
<evidence type="ECO:0000256" key="11">
    <source>
        <dbReference type="ARBA" id="ARBA00022967"/>
    </source>
</evidence>
<comment type="subcellular location">
    <subcellularLocation>
        <location evidence="16">Cell membrane</location>
        <topology evidence="16">Multi-pass membrane protein</topology>
    </subcellularLocation>
    <subcellularLocation>
        <location evidence="1">Membrane</location>
        <topology evidence="1">Multi-pass membrane protein</topology>
    </subcellularLocation>
</comment>
<keyword evidence="19" id="KW-1185">Reference proteome</keyword>
<dbReference type="FunFam" id="1.20.1110.10:FF:000045">
    <property type="entry name" value="ATPase 4 plasma membrane-type"/>
    <property type="match status" value="1"/>
</dbReference>
<evidence type="ECO:0000256" key="16">
    <source>
        <dbReference type="RuleBase" id="RU362083"/>
    </source>
</evidence>
<keyword evidence="12 16" id="KW-1133">Transmembrane helix</keyword>
<gene>
    <name evidence="18" type="ORF">SLEP1_g23876</name>
</gene>
<dbReference type="InterPro" id="IPR023299">
    <property type="entry name" value="ATPase_P-typ_cyto_dom_N"/>
</dbReference>
<protein>
    <recommendedName>
        <fullName evidence="16">Plasma membrane ATPase</fullName>
        <ecNumber evidence="16">7.1.2.1</ecNumber>
    </recommendedName>
</protein>
<dbReference type="GO" id="GO:0120029">
    <property type="term" value="P:proton export across plasma membrane"/>
    <property type="evidence" value="ECO:0007669"/>
    <property type="project" value="UniProtKB-UniRule"/>
</dbReference>
<keyword evidence="14 16" id="KW-0472">Membrane</keyword>
<dbReference type="SUPFAM" id="SSF56784">
    <property type="entry name" value="HAD-like"/>
    <property type="match status" value="1"/>
</dbReference>
<comment type="caution">
    <text evidence="18">The sequence shown here is derived from an EMBL/GenBank/DDBJ whole genome shotgun (WGS) entry which is preliminary data.</text>
</comment>
<dbReference type="PRINTS" id="PR00120">
    <property type="entry name" value="HATPASE"/>
</dbReference>
<feature type="transmembrane region" description="Helical" evidence="16">
    <location>
        <begin position="118"/>
        <end position="141"/>
    </location>
</feature>
<evidence type="ECO:0000256" key="12">
    <source>
        <dbReference type="ARBA" id="ARBA00022989"/>
    </source>
</evidence>
<dbReference type="PANTHER" id="PTHR42861">
    <property type="entry name" value="CALCIUM-TRANSPORTING ATPASE"/>
    <property type="match status" value="1"/>
</dbReference>
<evidence type="ECO:0000256" key="4">
    <source>
        <dbReference type="ARBA" id="ARBA00022553"/>
    </source>
</evidence>
<keyword evidence="11 16" id="KW-1278">Translocase</keyword>
<evidence type="ECO:0000256" key="5">
    <source>
        <dbReference type="ARBA" id="ARBA00022692"/>
    </source>
</evidence>
<dbReference type="Pfam" id="PF00122">
    <property type="entry name" value="E1-E2_ATPase"/>
    <property type="match status" value="1"/>
</dbReference>
<dbReference type="InterPro" id="IPR006534">
    <property type="entry name" value="P-type_ATPase_IIIA"/>
</dbReference>
<dbReference type="GO" id="GO:0005886">
    <property type="term" value="C:plasma membrane"/>
    <property type="evidence" value="ECO:0007669"/>
    <property type="project" value="UniProtKB-SubCell"/>
</dbReference>
<dbReference type="Proteomes" id="UP001054252">
    <property type="component" value="Unassembled WGS sequence"/>
</dbReference>
<evidence type="ECO:0000256" key="15">
    <source>
        <dbReference type="ARBA" id="ARBA00048122"/>
    </source>
</evidence>
<keyword evidence="9 16" id="KW-0067">ATP-binding</keyword>
<feature type="domain" description="P-type ATPase A" evidence="17">
    <location>
        <begin position="6"/>
        <end position="104"/>
    </location>
</feature>
<dbReference type="NCBIfam" id="TIGR01647">
    <property type="entry name" value="ATPase-IIIA_H"/>
    <property type="match status" value="1"/>
</dbReference>
<evidence type="ECO:0000256" key="14">
    <source>
        <dbReference type="ARBA" id="ARBA00023136"/>
    </source>
</evidence>
<organism evidence="18 19">
    <name type="scientific">Rubroshorea leprosula</name>
    <dbReference type="NCBI Taxonomy" id="152421"/>
    <lineage>
        <taxon>Eukaryota</taxon>
        <taxon>Viridiplantae</taxon>
        <taxon>Streptophyta</taxon>
        <taxon>Embryophyta</taxon>
        <taxon>Tracheophyta</taxon>
        <taxon>Spermatophyta</taxon>
        <taxon>Magnoliopsida</taxon>
        <taxon>eudicotyledons</taxon>
        <taxon>Gunneridae</taxon>
        <taxon>Pentapetalae</taxon>
        <taxon>rosids</taxon>
        <taxon>malvids</taxon>
        <taxon>Malvales</taxon>
        <taxon>Dipterocarpaceae</taxon>
        <taxon>Rubroshorea</taxon>
    </lineage>
</organism>
<dbReference type="FunFam" id="3.40.1110.10:FF:000004">
    <property type="entry name" value="Plasma membrane ATPase"/>
    <property type="match status" value="1"/>
</dbReference>
<dbReference type="InterPro" id="IPR023214">
    <property type="entry name" value="HAD_sf"/>
</dbReference>
<dbReference type="Pfam" id="PF00702">
    <property type="entry name" value="Hydrolase"/>
    <property type="match status" value="1"/>
</dbReference>
<feature type="transmembrane region" description="Helical" evidence="16">
    <location>
        <begin position="706"/>
        <end position="723"/>
    </location>
</feature>
<dbReference type="InterPro" id="IPR044492">
    <property type="entry name" value="P_typ_ATPase_HD_dom"/>
</dbReference>
<dbReference type="PRINTS" id="PR00119">
    <property type="entry name" value="CATATPASE"/>
</dbReference>
<keyword evidence="6" id="KW-0479">Metal-binding</keyword>
<dbReference type="Gene3D" id="3.40.50.1000">
    <property type="entry name" value="HAD superfamily/HAD-like"/>
    <property type="match status" value="1"/>
</dbReference>
<dbReference type="InterPro" id="IPR008250">
    <property type="entry name" value="ATPase_P-typ_transduc_dom_A_sf"/>
</dbReference>
<comment type="similarity">
    <text evidence="2 16">Belongs to the cation transport ATPase (P-type) (TC 3.A.3) family. Type IIIA subfamily.</text>
</comment>
<feature type="transmembrane region" description="Helical" evidence="16">
    <location>
        <begin position="153"/>
        <end position="180"/>
    </location>
</feature>
<keyword evidence="8 16" id="KW-0375">Hydrogen ion transport</keyword>
<dbReference type="InterPro" id="IPR036412">
    <property type="entry name" value="HAD-like_sf"/>
</dbReference>
<dbReference type="GO" id="GO:0008553">
    <property type="term" value="F:P-type proton-exporting transporter activity"/>
    <property type="evidence" value="ECO:0007669"/>
    <property type="project" value="UniProtKB-UniRule"/>
</dbReference>
<dbReference type="EMBL" id="BPVZ01000037">
    <property type="protein sequence ID" value="GKV12764.1"/>
    <property type="molecule type" value="Genomic_DNA"/>
</dbReference>
<accession>A0AAV5JMX4</accession>
<name>A0AAV5JMX4_9ROSI</name>
<evidence type="ECO:0000256" key="13">
    <source>
        <dbReference type="ARBA" id="ARBA00023065"/>
    </source>
</evidence>
<dbReference type="FunFam" id="3.40.50.1000:FF:000211">
    <property type="entry name" value="Plasma membrane ATPase"/>
    <property type="match status" value="1"/>
</dbReference>
<keyword evidence="3 16" id="KW-0813">Transport</keyword>
<dbReference type="Gene3D" id="3.40.1110.10">
    <property type="entry name" value="Calcium-transporting ATPase, cytoplasmic domain N"/>
    <property type="match status" value="1"/>
</dbReference>
<dbReference type="EC" id="7.1.2.1" evidence="16"/>
<dbReference type="PROSITE" id="PS00154">
    <property type="entry name" value="ATPASE_E1_E2"/>
    <property type="match status" value="1"/>
</dbReference>